<evidence type="ECO:0000313" key="3">
    <source>
        <dbReference type="EMBL" id="CAA7257413.1"/>
    </source>
</evidence>
<organism evidence="3 4">
    <name type="scientific">Cyclocybe aegerita</name>
    <name type="common">Black poplar mushroom</name>
    <name type="synonym">Agrocybe aegerita</name>
    <dbReference type="NCBI Taxonomy" id="1973307"/>
    <lineage>
        <taxon>Eukaryota</taxon>
        <taxon>Fungi</taxon>
        <taxon>Dikarya</taxon>
        <taxon>Basidiomycota</taxon>
        <taxon>Agaricomycotina</taxon>
        <taxon>Agaricomycetes</taxon>
        <taxon>Agaricomycetidae</taxon>
        <taxon>Agaricales</taxon>
        <taxon>Agaricineae</taxon>
        <taxon>Bolbitiaceae</taxon>
        <taxon>Cyclocybe</taxon>
    </lineage>
</organism>
<gene>
    <name evidence="3" type="ORF">AAE3_LOCUS394</name>
</gene>
<dbReference type="Pfam" id="PF18885">
    <property type="entry name" value="DUF5648"/>
    <property type="match status" value="1"/>
</dbReference>
<keyword evidence="1" id="KW-0732">Signal</keyword>
<dbReference type="EMBL" id="CACVBS010000001">
    <property type="protein sequence ID" value="CAA7257413.1"/>
    <property type="molecule type" value="Genomic_DNA"/>
</dbReference>
<evidence type="ECO:0000259" key="2">
    <source>
        <dbReference type="Pfam" id="PF18885"/>
    </source>
</evidence>
<feature type="domain" description="DUF5648" evidence="2">
    <location>
        <begin position="42"/>
        <end position="182"/>
    </location>
</feature>
<evidence type="ECO:0000256" key="1">
    <source>
        <dbReference type="SAM" id="SignalP"/>
    </source>
</evidence>
<comment type="caution">
    <text evidence="3">The sequence shown here is derived from an EMBL/GenBank/DDBJ whole genome shotgun (WGS) entry which is preliminary data.</text>
</comment>
<reference evidence="3 4" key="1">
    <citation type="submission" date="2020-01" db="EMBL/GenBank/DDBJ databases">
        <authorList>
            <person name="Gupta K D."/>
        </authorList>
    </citation>
    <scope>NUCLEOTIDE SEQUENCE [LARGE SCALE GENOMIC DNA]</scope>
</reference>
<name>A0A8S0W5V9_CYCAE</name>
<dbReference type="AlphaFoldDB" id="A0A8S0W5V9"/>
<keyword evidence="4" id="KW-1185">Reference proteome</keyword>
<feature type="signal peptide" evidence="1">
    <location>
        <begin position="1"/>
        <end position="19"/>
    </location>
</feature>
<proteinExistence type="predicted"/>
<evidence type="ECO:0000313" key="4">
    <source>
        <dbReference type="Proteomes" id="UP000467700"/>
    </source>
</evidence>
<accession>A0A8S0W5V9</accession>
<dbReference type="OrthoDB" id="9971254at2759"/>
<dbReference type="InterPro" id="IPR043708">
    <property type="entry name" value="DUF5648"/>
</dbReference>
<feature type="chain" id="PRO_5035789970" description="DUF5648 domain-containing protein" evidence="1">
    <location>
        <begin position="20"/>
        <end position="184"/>
    </location>
</feature>
<protein>
    <recommendedName>
        <fullName evidence="2">DUF5648 domain-containing protein</fullName>
    </recommendedName>
</protein>
<sequence>MKTTSFALFALTAVTQVLAAATGTQSDADRALACASPSTAVPLLRGYNGNWRDHFYTADRNEMNNAVSNIGYTAEGTAAYVFPGTTGSDGTTPFYRLWNPTHTDHFYTTSATEVSSAVLQNGYEYEGIAGYIYQNANCGGVPLFRLYSGSSVDHFYTTSASERDNAIRNLGYNDEGVSGYVLPV</sequence>
<dbReference type="Proteomes" id="UP000467700">
    <property type="component" value="Unassembled WGS sequence"/>
</dbReference>